<name>A0A0F8Y9X2_9ZZZZ</name>
<reference evidence="2" key="1">
    <citation type="journal article" date="2015" name="Nature">
        <title>Complex archaea that bridge the gap between prokaryotes and eukaryotes.</title>
        <authorList>
            <person name="Spang A."/>
            <person name="Saw J.H."/>
            <person name="Jorgensen S.L."/>
            <person name="Zaremba-Niedzwiedzka K."/>
            <person name="Martijn J."/>
            <person name="Lind A.E."/>
            <person name="van Eijk R."/>
            <person name="Schleper C."/>
            <person name="Guy L."/>
            <person name="Ettema T.J."/>
        </authorList>
    </citation>
    <scope>NUCLEOTIDE SEQUENCE</scope>
</reference>
<feature type="compositionally biased region" description="Polar residues" evidence="1">
    <location>
        <begin position="56"/>
        <end position="74"/>
    </location>
</feature>
<protein>
    <submittedName>
        <fullName evidence="2">Uncharacterized protein</fullName>
    </submittedName>
</protein>
<accession>A0A0F8Y9X2</accession>
<evidence type="ECO:0000256" key="1">
    <source>
        <dbReference type="SAM" id="MobiDB-lite"/>
    </source>
</evidence>
<comment type="caution">
    <text evidence="2">The sequence shown here is derived from an EMBL/GenBank/DDBJ whole genome shotgun (WGS) entry which is preliminary data.</text>
</comment>
<dbReference type="EMBL" id="LAZR01067796">
    <property type="protein sequence ID" value="KKK50879.1"/>
    <property type="molecule type" value="Genomic_DNA"/>
</dbReference>
<proteinExistence type="predicted"/>
<dbReference type="AlphaFoldDB" id="A0A0F8Y9X2"/>
<sequence>MINANDIEEISKSVTDVLRVRSAWTRVNLTSDDLTEVRNFITSILSKYEDNTNITNRQYNPKTNETEEVVTSNKVALKDE</sequence>
<feature type="region of interest" description="Disordered" evidence="1">
    <location>
        <begin position="56"/>
        <end position="80"/>
    </location>
</feature>
<organism evidence="2">
    <name type="scientific">marine sediment metagenome</name>
    <dbReference type="NCBI Taxonomy" id="412755"/>
    <lineage>
        <taxon>unclassified sequences</taxon>
        <taxon>metagenomes</taxon>
        <taxon>ecological metagenomes</taxon>
    </lineage>
</organism>
<evidence type="ECO:0000313" key="2">
    <source>
        <dbReference type="EMBL" id="KKK50879.1"/>
    </source>
</evidence>
<gene>
    <name evidence="2" type="ORF">LCGC14_3120610</name>
</gene>